<protein>
    <submittedName>
        <fullName evidence="10">Olfactory receptor family 51 subfamily Q member 1</fullName>
    </submittedName>
</protein>
<comment type="subcellular location">
    <subcellularLocation>
        <location evidence="1">Membrane</location>
        <topology evidence="1">Multi-pass membrane protein</topology>
    </subcellularLocation>
</comment>
<keyword evidence="6 8" id="KW-0472">Membrane</keyword>
<feature type="transmembrane region" description="Helical" evidence="8">
    <location>
        <begin position="12"/>
        <end position="34"/>
    </location>
</feature>
<proteinExistence type="predicted"/>
<name>A0A8C2Y7J7_COTJA</name>
<keyword evidence="7" id="KW-0807">Transducer</keyword>
<evidence type="ECO:0000256" key="8">
    <source>
        <dbReference type="SAM" id="Phobius"/>
    </source>
</evidence>
<dbReference type="AlphaFoldDB" id="A0A8C2Y7J7"/>
<dbReference type="GO" id="GO:0007186">
    <property type="term" value="P:G protein-coupled receptor signaling pathway"/>
    <property type="evidence" value="ECO:0007669"/>
    <property type="project" value="InterPro"/>
</dbReference>
<evidence type="ECO:0000256" key="3">
    <source>
        <dbReference type="ARBA" id="ARBA00022692"/>
    </source>
</evidence>
<evidence type="ECO:0000313" key="11">
    <source>
        <dbReference type="Proteomes" id="UP000694412"/>
    </source>
</evidence>
<feature type="transmembrane region" description="Helical" evidence="8">
    <location>
        <begin position="55"/>
        <end position="78"/>
    </location>
</feature>
<evidence type="ECO:0000256" key="2">
    <source>
        <dbReference type="ARBA" id="ARBA00022606"/>
    </source>
</evidence>
<feature type="transmembrane region" description="Helical" evidence="8">
    <location>
        <begin position="90"/>
        <end position="114"/>
    </location>
</feature>
<dbReference type="InterPro" id="IPR000725">
    <property type="entry name" value="Olfact_rcpt"/>
</dbReference>
<keyword evidence="2" id="KW-0716">Sensory transduction</keyword>
<reference evidence="10" key="2">
    <citation type="submission" date="2025-08" db="UniProtKB">
        <authorList>
            <consortium name="Ensembl"/>
        </authorList>
    </citation>
    <scope>IDENTIFICATION</scope>
</reference>
<sequence>MGIPGLEAAHLWLSIPLTCIYIPIMGICTILFVVRTNPASTRPCWMSDLGFSLHTLPSGYFIHSFSFLESSVLLAMAFDHYVAICYPLRFSSILTIGRTGPAALCCVLSSLFLLRFPFCFSHLLSHIYCLHQDLVKLLCADITFMMLVSLLTILSYMVIYKTVQSAASKKEHLKLLNNCWSHILAILILPLLNTTICSIKTKQICRGVLEVLMSRRITALLIGKNHPQRGNLTKHTRGLL</sequence>
<dbReference type="Pfam" id="PF13853">
    <property type="entry name" value="7tm_4"/>
    <property type="match status" value="1"/>
</dbReference>
<dbReference type="InterPro" id="IPR017452">
    <property type="entry name" value="GPCR_Rhodpsn_7TM"/>
</dbReference>
<keyword evidence="4" id="KW-0552">Olfaction</keyword>
<organism evidence="10 11">
    <name type="scientific">Coturnix japonica</name>
    <name type="common">Japanese quail</name>
    <name type="synonym">Coturnix coturnix japonica</name>
    <dbReference type="NCBI Taxonomy" id="93934"/>
    <lineage>
        <taxon>Eukaryota</taxon>
        <taxon>Metazoa</taxon>
        <taxon>Chordata</taxon>
        <taxon>Craniata</taxon>
        <taxon>Vertebrata</taxon>
        <taxon>Euteleostomi</taxon>
        <taxon>Archelosauria</taxon>
        <taxon>Archosauria</taxon>
        <taxon>Dinosauria</taxon>
        <taxon>Saurischia</taxon>
        <taxon>Theropoda</taxon>
        <taxon>Coelurosauria</taxon>
        <taxon>Aves</taxon>
        <taxon>Neognathae</taxon>
        <taxon>Galloanserae</taxon>
        <taxon>Galliformes</taxon>
        <taxon>Phasianidae</taxon>
        <taxon>Perdicinae</taxon>
        <taxon>Coturnix</taxon>
    </lineage>
</organism>
<evidence type="ECO:0000256" key="7">
    <source>
        <dbReference type="ARBA" id="ARBA00023224"/>
    </source>
</evidence>
<feature type="domain" description="G-protein coupled receptors family 1 profile" evidence="9">
    <location>
        <begin position="72"/>
        <end position="240"/>
    </location>
</feature>
<reference evidence="10" key="1">
    <citation type="submission" date="2015-11" db="EMBL/GenBank/DDBJ databases">
        <authorList>
            <consortium name="International Coturnix japonica Genome Analysis Consortium"/>
            <person name="Warren W."/>
            <person name="Burt D.W."/>
            <person name="Antin P.B."/>
            <person name="Lanford R."/>
            <person name="Gros J."/>
            <person name="Wilson R.K."/>
        </authorList>
    </citation>
    <scope>NUCLEOTIDE SEQUENCE [LARGE SCALE GENOMIC DNA]</scope>
</reference>
<evidence type="ECO:0000313" key="10">
    <source>
        <dbReference type="Ensembl" id="ENSCJPP00005005819.1"/>
    </source>
</evidence>
<keyword evidence="11" id="KW-1185">Reference proteome</keyword>
<dbReference type="GO" id="GO:0005886">
    <property type="term" value="C:plasma membrane"/>
    <property type="evidence" value="ECO:0007669"/>
    <property type="project" value="TreeGrafter"/>
</dbReference>
<evidence type="ECO:0000256" key="5">
    <source>
        <dbReference type="ARBA" id="ARBA00022989"/>
    </source>
</evidence>
<dbReference type="InterPro" id="IPR050402">
    <property type="entry name" value="OR51/52/56-like"/>
</dbReference>
<dbReference type="SUPFAM" id="SSF81321">
    <property type="entry name" value="Family A G protein-coupled receptor-like"/>
    <property type="match status" value="1"/>
</dbReference>
<evidence type="ECO:0000259" key="9">
    <source>
        <dbReference type="PROSITE" id="PS50262"/>
    </source>
</evidence>
<evidence type="ECO:0000256" key="4">
    <source>
        <dbReference type="ARBA" id="ARBA00022725"/>
    </source>
</evidence>
<evidence type="ECO:0000256" key="6">
    <source>
        <dbReference type="ARBA" id="ARBA00023136"/>
    </source>
</evidence>
<dbReference type="PANTHER" id="PTHR26450:SF87">
    <property type="entry name" value="OLFACTORY RECEPTOR 51F2"/>
    <property type="match status" value="1"/>
</dbReference>
<dbReference type="PROSITE" id="PS50262">
    <property type="entry name" value="G_PROTEIN_RECEP_F1_2"/>
    <property type="match status" value="1"/>
</dbReference>
<keyword evidence="5 8" id="KW-1133">Transmembrane helix</keyword>
<keyword evidence="3 8" id="KW-0812">Transmembrane</keyword>
<dbReference type="GO" id="GO:0004984">
    <property type="term" value="F:olfactory receptor activity"/>
    <property type="evidence" value="ECO:0007669"/>
    <property type="project" value="InterPro"/>
</dbReference>
<dbReference type="GeneTree" id="ENSGT01150000286908"/>
<feature type="transmembrane region" description="Helical" evidence="8">
    <location>
        <begin position="134"/>
        <end position="160"/>
    </location>
</feature>
<evidence type="ECO:0000256" key="1">
    <source>
        <dbReference type="ARBA" id="ARBA00004141"/>
    </source>
</evidence>
<accession>A0A8C2Y7J7</accession>
<dbReference type="Ensembl" id="ENSCJPT00005009322.1">
    <property type="protein sequence ID" value="ENSCJPP00005005819.1"/>
    <property type="gene ID" value="ENSCJPG00005005504.1"/>
</dbReference>
<dbReference type="PANTHER" id="PTHR26450">
    <property type="entry name" value="OLFACTORY RECEPTOR 56B1-RELATED"/>
    <property type="match status" value="1"/>
</dbReference>
<dbReference type="Gene3D" id="1.20.1070.10">
    <property type="entry name" value="Rhodopsin 7-helix transmembrane proteins"/>
    <property type="match status" value="1"/>
</dbReference>
<dbReference type="Proteomes" id="UP000694412">
    <property type="component" value="Chromosome 1"/>
</dbReference>
<reference evidence="10" key="3">
    <citation type="submission" date="2025-09" db="UniProtKB">
        <authorList>
            <consortium name="Ensembl"/>
        </authorList>
    </citation>
    <scope>IDENTIFICATION</scope>
</reference>